<dbReference type="EMBL" id="VZQZ01000004">
    <property type="protein sequence ID" value="KAB0665704.1"/>
    <property type="molecule type" value="Genomic_DNA"/>
</dbReference>
<evidence type="ECO:0000313" key="1">
    <source>
        <dbReference type="EMBL" id="KAB0665704.1"/>
    </source>
</evidence>
<sequence>MTACRLYTIIDDKSALIGDTPERQDGMNGVCAPGFDRLLDFMETGWQGDGTEIIYGIWPDFRLAYFNEGWVRFARENGGAPWLMSPECLGRSVLDVTTPELRPFYRELFTRAITTVTARPYSISHEYECSSAEVYRKFAMLLFRLEGGQGLLIANSLVVEMPHAVRGTVPVEPGAGSVPYHNEHELVIQCAACRRIRHQQLEGRWDWIPAWVSQPPERTSHGLCDLCMSYYYPAKV</sequence>
<gene>
    <name evidence="1" type="ORF">F6V25_08270</name>
</gene>
<dbReference type="RefSeq" id="WP_151128142.1">
    <property type="nucleotide sequence ID" value="NZ_VZQZ01000004.1"/>
</dbReference>
<evidence type="ECO:0000313" key="2">
    <source>
        <dbReference type="Proteomes" id="UP000420562"/>
    </source>
</evidence>
<dbReference type="AlphaFoldDB" id="A0A7J4ZR97"/>
<dbReference type="Proteomes" id="UP000420562">
    <property type="component" value="Unassembled WGS sequence"/>
</dbReference>
<reference evidence="1 2" key="1">
    <citation type="submission" date="2019-09" db="EMBL/GenBank/DDBJ databases">
        <title>Geobacter sp. Red96, a novel strain isolated from paddy soil.</title>
        <authorList>
            <person name="Xu Z."/>
            <person name="Masuda Y."/>
            <person name="Itoh H."/>
            <person name="Senoo K."/>
        </authorList>
    </citation>
    <scope>NUCLEOTIDE SEQUENCE [LARGE SCALE GENOMIC DNA]</scope>
    <source>
        <strain evidence="1 2">Red96</strain>
    </source>
</reference>
<organism evidence="1 2">
    <name type="scientific">Oryzomonas japonica</name>
    <dbReference type="NCBI Taxonomy" id="2603858"/>
    <lineage>
        <taxon>Bacteria</taxon>
        <taxon>Pseudomonadati</taxon>
        <taxon>Thermodesulfobacteriota</taxon>
        <taxon>Desulfuromonadia</taxon>
        <taxon>Geobacterales</taxon>
        <taxon>Geobacteraceae</taxon>
        <taxon>Oryzomonas</taxon>
    </lineage>
</organism>
<keyword evidence="2" id="KW-1185">Reference proteome</keyword>
<comment type="caution">
    <text evidence="1">The sequence shown here is derived from an EMBL/GenBank/DDBJ whole genome shotgun (WGS) entry which is preliminary data.</text>
</comment>
<accession>A0A7J4ZR97</accession>
<protein>
    <submittedName>
        <fullName evidence="1">Uncharacterized protein</fullName>
    </submittedName>
</protein>
<proteinExistence type="predicted"/>
<name>A0A7J4ZR97_9BACT</name>